<proteinExistence type="predicted"/>
<name>A0A194XAM2_MOLSC</name>
<dbReference type="EMBL" id="KQ947415">
    <property type="protein sequence ID" value="KUJ17220.1"/>
    <property type="molecule type" value="Genomic_DNA"/>
</dbReference>
<dbReference type="InParanoid" id="A0A194XAM2"/>
<feature type="coiled-coil region" evidence="1">
    <location>
        <begin position="175"/>
        <end position="228"/>
    </location>
</feature>
<keyword evidence="4" id="KW-1185">Reference proteome</keyword>
<gene>
    <name evidence="3" type="ORF">LY89DRAFT_748545</name>
</gene>
<protein>
    <submittedName>
        <fullName evidence="3">Uncharacterized protein</fullName>
    </submittedName>
</protein>
<accession>A0A194XAM2</accession>
<organism evidence="3 4">
    <name type="scientific">Mollisia scopiformis</name>
    <name type="common">Conifer needle endophyte fungus</name>
    <name type="synonym">Phialocephala scopiformis</name>
    <dbReference type="NCBI Taxonomy" id="149040"/>
    <lineage>
        <taxon>Eukaryota</taxon>
        <taxon>Fungi</taxon>
        <taxon>Dikarya</taxon>
        <taxon>Ascomycota</taxon>
        <taxon>Pezizomycotina</taxon>
        <taxon>Leotiomycetes</taxon>
        <taxon>Helotiales</taxon>
        <taxon>Mollisiaceae</taxon>
        <taxon>Mollisia</taxon>
    </lineage>
</organism>
<dbReference type="Proteomes" id="UP000070700">
    <property type="component" value="Unassembled WGS sequence"/>
</dbReference>
<dbReference type="RefSeq" id="XP_018071575.1">
    <property type="nucleotide sequence ID" value="XM_018221153.1"/>
</dbReference>
<evidence type="ECO:0000256" key="1">
    <source>
        <dbReference type="SAM" id="Coils"/>
    </source>
</evidence>
<sequence length="275" mass="32978">MEFTPEYQSGFIAAFLASQPAPPANDHETPEQARTRIHDLFEDIRSRYLDSIYDRFYSKQTDPADRNLEVLGNARARFEEEIETTRFRYQTEAVNQTNNTQRQELEPEIHSLEIQATNPKNESGDDLAQQIRQAEILQSRKEALDREQVEMEAGFGIRKDEKSARECDERIRSLVRKEREKRQREQERLRRNRVELEKKRIDRLIMERERALEREKRLQKTMKDLERREKKIAGSIALAKLEAKRKKAILDKETKRVREERRRLPTGRQPRKYYH</sequence>
<evidence type="ECO:0000313" key="4">
    <source>
        <dbReference type="Proteomes" id="UP000070700"/>
    </source>
</evidence>
<feature type="region of interest" description="Disordered" evidence="2">
    <location>
        <begin position="252"/>
        <end position="275"/>
    </location>
</feature>
<reference evidence="3 4" key="1">
    <citation type="submission" date="2015-10" db="EMBL/GenBank/DDBJ databases">
        <title>Full genome of DAOMC 229536 Phialocephala scopiformis, a fungal endophyte of spruce producing the potent anti-insectan compound rugulosin.</title>
        <authorList>
            <consortium name="DOE Joint Genome Institute"/>
            <person name="Walker A.K."/>
            <person name="Frasz S.L."/>
            <person name="Seifert K.A."/>
            <person name="Miller J.D."/>
            <person name="Mondo S.J."/>
            <person name="Labutti K."/>
            <person name="Lipzen A."/>
            <person name="Dockter R."/>
            <person name="Kennedy M."/>
            <person name="Grigoriev I.V."/>
            <person name="Spatafora J.W."/>
        </authorList>
    </citation>
    <scope>NUCLEOTIDE SEQUENCE [LARGE SCALE GENOMIC DNA]</scope>
    <source>
        <strain evidence="3 4">CBS 120377</strain>
    </source>
</reference>
<dbReference type="KEGG" id="psco:LY89DRAFT_748545"/>
<keyword evidence="1" id="KW-0175">Coiled coil</keyword>
<dbReference type="GeneID" id="28830879"/>
<evidence type="ECO:0000313" key="3">
    <source>
        <dbReference type="EMBL" id="KUJ17220.1"/>
    </source>
</evidence>
<evidence type="ECO:0000256" key="2">
    <source>
        <dbReference type="SAM" id="MobiDB-lite"/>
    </source>
</evidence>
<feature type="compositionally biased region" description="Basic and acidic residues" evidence="2">
    <location>
        <begin position="252"/>
        <end position="263"/>
    </location>
</feature>
<dbReference type="AlphaFoldDB" id="A0A194XAM2"/>